<dbReference type="Gramene" id="TraesRN2A0100297900.1">
    <property type="protein sequence ID" value="TraesRN2A0100297900.1"/>
    <property type="gene ID" value="TraesRN2A0100297900"/>
</dbReference>
<reference evidence="1" key="1">
    <citation type="submission" date="2018-08" db="EMBL/GenBank/DDBJ databases">
        <authorList>
            <person name="Rossello M."/>
        </authorList>
    </citation>
    <scope>NUCLEOTIDE SEQUENCE [LARGE SCALE GENOMIC DNA]</scope>
    <source>
        <strain evidence="1">cv. Chinese Spring</strain>
    </source>
</reference>
<keyword evidence="2" id="KW-1185">Reference proteome</keyword>
<dbReference type="Gramene" id="TraesCS2A03G0335900.1">
    <property type="protein sequence ID" value="TraesCS2A03G0335900.1.CDS"/>
    <property type="gene ID" value="TraesCS2A03G0335900"/>
</dbReference>
<dbReference type="EnsemblPlants" id="TraesCS2A02G161900.1">
    <property type="protein sequence ID" value="TraesCS2A02G161900.1"/>
    <property type="gene ID" value="TraesCS2A02G161900"/>
</dbReference>
<dbReference type="Gramene" id="TraesJAG2A03G00630760.1">
    <property type="protein sequence ID" value="TraesJAG2A03G00630760.1"/>
    <property type="gene ID" value="TraesJAG2A03G00630760"/>
</dbReference>
<organism evidence="1">
    <name type="scientific">Triticum aestivum</name>
    <name type="common">Wheat</name>
    <dbReference type="NCBI Taxonomy" id="4565"/>
    <lineage>
        <taxon>Eukaryota</taxon>
        <taxon>Viridiplantae</taxon>
        <taxon>Streptophyta</taxon>
        <taxon>Embryophyta</taxon>
        <taxon>Tracheophyta</taxon>
        <taxon>Spermatophyta</taxon>
        <taxon>Magnoliopsida</taxon>
        <taxon>Liliopsida</taxon>
        <taxon>Poales</taxon>
        <taxon>Poaceae</taxon>
        <taxon>BOP clade</taxon>
        <taxon>Pooideae</taxon>
        <taxon>Triticodae</taxon>
        <taxon>Triticeae</taxon>
        <taxon>Triticinae</taxon>
        <taxon>Triticum</taxon>
    </lineage>
</organism>
<dbReference type="AlphaFoldDB" id="A0A3B6AU77"/>
<dbReference type="Gramene" id="TraesCLE_scaffold_044602_01G000300.1">
    <property type="protein sequence ID" value="TraesCLE_scaffold_044602_01G000300.1"/>
    <property type="gene ID" value="TraesCLE_scaffold_044602_01G000300"/>
</dbReference>
<dbReference type="Gramene" id="TraesJUL2A03G00635770.1">
    <property type="protein sequence ID" value="TraesJUL2A03G00635770.1"/>
    <property type="gene ID" value="TraesJUL2A03G00635770"/>
</dbReference>
<evidence type="ECO:0000313" key="2">
    <source>
        <dbReference type="Proteomes" id="UP000019116"/>
    </source>
</evidence>
<dbReference type="Gramene" id="TraesSYM2A03G00637850.1">
    <property type="protein sequence ID" value="TraesSYM2A03G00637850.1"/>
    <property type="gene ID" value="TraesSYM2A03G00637850"/>
</dbReference>
<dbReference type="Gramene" id="TraesCAD_scaffold_076829_01G000100.1">
    <property type="protein sequence ID" value="TraesCAD_scaffold_076829_01G000100.1"/>
    <property type="gene ID" value="TraesCAD_scaffold_076829_01G000100"/>
</dbReference>
<accession>A0A3B6AU77</accession>
<dbReference type="Gramene" id="TraesPARA_EIv1.0_0429670.1">
    <property type="protein sequence ID" value="TraesPARA_EIv1.0_0429670.1.CDS"/>
    <property type="gene ID" value="TraesPARA_EIv1.0_0429670"/>
</dbReference>
<dbReference type="Proteomes" id="UP000019116">
    <property type="component" value="Chromosome 2A"/>
</dbReference>
<dbReference type="Gramene" id="TraesJUL3B03G01575840.1">
    <property type="protein sequence ID" value="TraesJUL3B03G01575840.1"/>
    <property type="gene ID" value="TraesJUL3B03G01575840"/>
</dbReference>
<dbReference type="Gramene" id="TraesNOR3B03G01585420.1">
    <property type="protein sequence ID" value="TraesNOR3B03G01585420.1"/>
    <property type="gene ID" value="TraesNOR3B03G01585420"/>
</dbReference>
<name>A0A3B6AU77_WHEAT</name>
<dbReference type="Gramene" id="TraesWEE_scaffold_074380_01G000100.1">
    <property type="protein sequence ID" value="TraesWEE_scaffold_074380_01G000100.1"/>
    <property type="gene ID" value="TraesWEE_scaffold_074380_01G000100"/>
</dbReference>
<dbReference type="Gramene" id="TraesROB_scaffold_063743_01G000100.1">
    <property type="protein sequence ID" value="TraesROB_scaffold_063743_01G000100.1"/>
    <property type="gene ID" value="TraesROB_scaffold_063743_01G000100"/>
</dbReference>
<reference evidence="1" key="2">
    <citation type="submission" date="2018-10" db="UniProtKB">
        <authorList>
            <consortium name="EnsemblPlants"/>
        </authorList>
    </citation>
    <scope>IDENTIFICATION</scope>
</reference>
<evidence type="ECO:0000313" key="1">
    <source>
        <dbReference type="EnsemblPlants" id="TraesCS2A02G161900.1"/>
    </source>
</evidence>
<dbReference type="Gramene" id="TraesNOR2A03G00640490.1">
    <property type="protein sequence ID" value="TraesNOR2A03G00640490.1"/>
    <property type="gene ID" value="TraesNOR2A03G00640490"/>
</dbReference>
<sequence length="64" mass="7529">MECNKYSQGNIYMQHSQDVWGSIGNSHIKGLNNQVGMLLKWQWTKDEHRVVYTMLRKDVSESVE</sequence>
<dbReference type="Gramene" id="TraesLAC2A03G00635480.1">
    <property type="protein sequence ID" value="TraesLAC2A03G00635480.1"/>
    <property type="gene ID" value="TraesLAC2A03G00635480"/>
</dbReference>
<protein>
    <submittedName>
        <fullName evidence="1">Uncharacterized protein</fullName>
    </submittedName>
</protein>
<dbReference type="OMA" id="ECNKYFQ"/>
<dbReference type="Gramene" id="TraesMAC2A03G00629890.1">
    <property type="protein sequence ID" value="TraesMAC2A03G00629890.1"/>
    <property type="gene ID" value="TraesMAC2A03G00629890"/>
</dbReference>
<proteinExistence type="predicted"/>
<dbReference type="Gramene" id="TraesLDM2A03G00634520.1">
    <property type="protein sequence ID" value="TraesLDM2A03G00634520.1"/>
    <property type="gene ID" value="TraesLDM2A03G00634520"/>
</dbReference>
<dbReference type="Gramene" id="TraesCS2A02G161900.1">
    <property type="protein sequence ID" value="TraesCS2A02G161900.1"/>
    <property type="gene ID" value="TraesCS2A02G161900"/>
</dbReference>
<dbReference type="Gramene" id="TraesARI2A03G00638640.1">
    <property type="protein sequence ID" value="TraesARI2A03G00638640.1"/>
    <property type="gene ID" value="TraesARI2A03G00638640"/>
</dbReference>